<organism evidence="2 3">
    <name type="scientific">Hymenobacter psychrophilus</name>
    <dbReference type="NCBI Taxonomy" id="651662"/>
    <lineage>
        <taxon>Bacteria</taxon>
        <taxon>Pseudomonadati</taxon>
        <taxon>Bacteroidota</taxon>
        <taxon>Cytophagia</taxon>
        <taxon>Cytophagales</taxon>
        <taxon>Hymenobacteraceae</taxon>
        <taxon>Hymenobacter</taxon>
    </lineage>
</organism>
<evidence type="ECO:0000313" key="3">
    <source>
        <dbReference type="Proteomes" id="UP000199249"/>
    </source>
</evidence>
<reference evidence="3" key="1">
    <citation type="submission" date="2016-10" db="EMBL/GenBank/DDBJ databases">
        <authorList>
            <person name="Varghese N."/>
            <person name="Submissions S."/>
        </authorList>
    </citation>
    <scope>NUCLEOTIDE SEQUENCE [LARGE SCALE GENOMIC DNA]</scope>
    <source>
        <strain evidence="3">CGMCC 1.8975</strain>
    </source>
</reference>
<name>A0A1H3PAC6_9BACT</name>
<dbReference type="STRING" id="651662.SAMN04488069_12611"/>
<proteinExistence type="predicted"/>
<keyword evidence="3" id="KW-1185">Reference proteome</keyword>
<accession>A0A1H3PAC6</accession>
<gene>
    <name evidence="2" type="ORF">SAMN04488069_12611</name>
</gene>
<dbReference type="EMBL" id="FNOV01000026">
    <property type="protein sequence ID" value="SDY98076.1"/>
    <property type="molecule type" value="Genomic_DNA"/>
</dbReference>
<feature type="compositionally biased region" description="Gly residues" evidence="1">
    <location>
        <begin position="1"/>
        <end position="22"/>
    </location>
</feature>
<sequence>MLPGGSGGGSRGPTGFVGGGFGPVPQGQPARVVEVVAPARKATHQAVALVHVRIPDRVELNREALRQANLGPGKVADIVPPRRGVANEWLLNTNPTTARCRLLESSGSGGVFFRTRQTLPAAPFQPPPGEPARKRSRLRFMIGPELMEEVCVPVPGRKPVCRERGTGVYRLLPV</sequence>
<protein>
    <submittedName>
        <fullName evidence="2">Uncharacterized protein</fullName>
    </submittedName>
</protein>
<feature type="region of interest" description="Disordered" evidence="1">
    <location>
        <begin position="1"/>
        <end position="23"/>
    </location>
</feature>
<evidence type="ECO:0000313" key="2">
    <source>
        <dbReference type="EMBL" id="SDY98076.1"/>
    </source>
</evidence>
<dbReference type="RefSeq" id="WP_139255364.1">
    <property type="nucleotide sequence ID" value="NZ_FNOV01000026.1"/>
</dbReference>
<dbReference type="Proteomes" id="UP000199249">
    <property type="component" value="Unassembled WGS sequence"/>
</dbReference>
<dbReference type="AlphaFoldDB" id="A0A1H3PAC6"/>
<evidence type="ECO:0000256" key="1">
    <source>
        <dbReference type="SAM" id="MobiDB-lite"/>
    </source>
</evidence>